<dbReference type="KEGG" id="amus:LMH87_005241"/>
<dbReference type="RefSeq" id="XP_056058434.1">
    <property type="nucleotide sequence ID" value="XM_056202925.1"/>
</dbReference>
<evidence type="ECO:0000313" key="1">
    <source>
        <dbReference type="EMBL" id="KAJ4163519.1"/>
    </source>
</evidence>
<dbReference type="Proteomes" id="UP001144673">
    <property type="component" value="Chromosome 1"/>
</dbReference>
<gene>
    <name evidence="1" type="ORF">LMH87_005241</name>
</gene>
<evidence type="ECO:0000313" key="2">
    <source>
        <dbReference type="Proteomes" id="UP001144673"/>
    </source>
</evidence>
<proteinExistence type="predicted"/>
<dbReference type="AlphaFoldDB" id="A0A9W8QND3"/>
<dbReference type="GeneID" id="80892400"/>
<sequence>MGPILIKRTEPGSSATVVQFAVFPLPPAGDANWTSLALVLRPLNACDDARYLPSFTLLHAFSPSLGAVATGTASHSFLIRLATRLVATLL</sequence>
<name>A0A9W8QND3_AKAMU</name>
<comment type="caution">
    <text evidence="1">The sequence shown here is derived from an EMBL/GenBank/DDBJ whole genome shotgun (WGS) entry which is preliminary data.</text>
</comment>
<accession>A0A9W8QND3</accession>
<dbReference type="EMBL" id="JAJHUN010000001">
    <property type="protein sequence ID" value="KAJ4163519.1"/>
    <property type="molecule type" value="Genomic_DNA"/>
</dbReference>
<keyword evidence="2" id="KW-1185">Reference proteome</keyword>
<organism evidence="1 2">
    <name type="scientific">Akanthomyces muscarius</name>
    <name type="common">Entomopathogenic fungus</name>
    <name type="synonym">Lecanicillium muscarium</name>
    <dbReference type="NCBI Taxonomy" id="2231603"/>
    <lineage>
        <taxon>Eukaryota</taxon>
        <taxon>Fungi</taxon>
        <taxon>Dikarya</taxon>
        <taxon>Ascomycota</taxon>
        <taxon>Pezizomycotina</taxon>
        <taxon>Sordariomycetes</taxon>
        <taxon>Hypocreomycetidae</taxon>
        <taxon>Hypocreales</taxon>
        <taxon>Cordycipitaceae</taxon>
        <taxon>Akanthomyces</taxon>
    </lineage>
</organism>
<reference evidence="1" key="1">
    <citation type="journal article" date="2023" name="Access Microbiol">
        <title>De-novo genome assembly for Akanthomyces muscarius, a biocontrol agent of insect agricultural pests.</title>
        <authorList>
            <person name="Erdos Z."/>
            <person name="Studholme D.J."/>
            <person name="Raymond B."/>
            <person name="Sharma M."/>
        </authorList>
    </citation>
    <scope>NUCLEOTIDE SEQUENCE</scope>
    <source>
        <strain evidence="1">Ve6</strain>
    </source>
</reference>
<protein>
    <submittedName>
        <fullName evidence="1">Uncharacterized protein</fullName>
    </submittedName>
</protein>